<proteinExistence type="predicted"/>
<dbReference type="EnsemblMetazoa" id="ASIC004021-RA">
    <property type="protein sequence ID" value="ASIC004021-PA"/>
    <property type="gene ID" value="ASIC004021"/>
</dbReference>
<accession>A0A084VFW4</accession>
<reference evidence="3" key="2">
    <citation type="submission" date="2020-05" db="UniProtKB">
        <authorList>
            <consortium name="EnsemblMetazoa"/>
        </authorList>
    </citation>
    <scope>IDENTIFICATION</scope>
</reference>
<reference evidence="2 4" key="1">
    <citation type="journal article" date="2014" name="BMC Genomics">
        <title>Genome sequence of Anopheles sinensis provides insight into genetics basis of mosquito competence for malaria parasites.</title>
        <authorList>
            <person name="Zhou D."/>
            <person name="Zhang D."/>
            <person name="Ding G."/>
            <person name="Shi L."/>
            <person name="Hou Q."/>
            <person name="Ye Y."/>
            <person name="Xu Y."/>
            <person name="Zhou H."/>
            <person name="Xiong C."/>
            <person name="Li S."/>
            <person name="Yu J."/>
            <person name="Hong S."/>
            <person name="Yu X."/>
            <person name="Zou P."/>
            <person name="Chen C."/>
            <person name="Chang X."/>
            <person name="Wang W."/>
            <person name="Lv Y."/>
            <person name="Sun Y."/>
            <person name="Ma L."/>
            <person name="Shen B."/>
            <person name="Zhu C."/>
        </authorList>
    </citation>
    <scope>NUCLEOTIDE SEQUENCE [LARGE SCALE GENOMIC DNA]</scope>
</reference>
<dbReference type="EMBL" id="KE524800">
    <property type="protein sequence ID" value="KFB36858.1"/>
    <property type="molecule type" value="Genomic_DNA"/>
</dbReference>
<protein>
    <submittedName>
        <fullName evidence="2 3">Uncharacterized protein</fullName>
    </submittedName>
</protein>
<feature type="compositionally biased region" description="Basic and acidic residues" evidence="1">
    <location>
        <begin position="25"/>
        <end position="37"/>
    </location>
</feature>
<name>A0A084VFW4_ANOSI</name>
<gene>
    <name evidence="2" type="ORF">ZHAS_00004021</name>
</gene>
<dbReference type="Proteomes" id="UP000030765">
    <property type="component" value="Unassembled WGS sequence"/>
</dbReference>
<organism evidence="2">
    <name type="scientific">Anopheles sinensis</name>
    <name type="common">Mosquito</name>
    <dbReference type="NCBI Taxonomy" id="74873"/>
    <lineage>
        <taxon>Eukaryota</taxon>
        <taxon>Metazoa</taxon>
        <taxon>Ecdysozoa</taxon>
        <taxon>Arthropoda</taxon>
        <taxon>Hexapoda</taxon>
        <taxon>Insecta</taxon>
        <taxon>Pterygota</taxon>
        <taxon>Neoptera</taxon>
        <taxon>Endopterygota</taxon>
        <taxon>Diptera</taxon>
        <taxon>Nematocera</taxon>
        <taxon>Culicoidea</taxon>
        <taxon>Culicidae</taxon>
        <taxon>Anophelinae</taxon>
        <taxon>Anopheles</taxon>
    </lineage>
</organism>
<keyword evidence="4" id="KW-1185">Reference proteome</keyword>
<dbReference type="VEuPathDB" id="VectorBase:ASIC004021"/>
<evidence type="ECO:0000313" key="2">
    <source>
        <dbReference type="EMBL" id="KFB36858.1"/>
    </source>
</evidence>
<evidence type="ECO:0000313" key="3">
    <source>
        <dbReference type="EnsemblMetazoa" id="ASIC004021-PA"/>
    </source>
</evidence>
<dbReference type="AlphaFoldDB" id="A0A084VFW4"/>
<sequence>MSRNDDGEMDEMMMSKMIRAHWDKGGGRFAEGGKGETGRLAIGNSEERLR</sequence>
<evidence type="ECO:0000313" key="4">
    <source>
        <dbReference type="Proteomes" id="UP000030765"/>
    </source>
</evidence>
<dbReference type="EMBL" id="ATLV01012520">
    <property type="status" value="NOT_ANNOTATED_CDS"/>
    <property type="molecule type" value="Genomic_DNA"/>
</dbReference>
<evidence type="ECO:0000256" key="1">
    <source>
        <dbReference type="SAM" id="MobiDB-lite"/>
    </source>
</evidence>
<feature type="region of interest" description="Disordered" evidence="1">
    <location>
        <begin position="25"/>
        <end position="50"/>
    </location>
</feature>